<keyword evidence="3" id="KW-1185">Reference proteome</keyword>
<dbReference type="InterPro" id="IPR025235">
    <property type="entry name" value="DUF4178"/>
</dbReference>
<feature type="domain" description="DUF4178" evidence="1">
    <location>
        <begin position="28"/>
        <end position="157"/>
    </location>
</feature>
<dbReference type="EMBL" id="BMIR01000020">
    <property type="protein sequence ID" value="GGE52108.1"/>
    <property type="molecule type" value="Genomic_DNA"/>
</dbReference>
<organism evidence="2 3">
    <name type="scientific">Pullulanibacillus camelliae</name>
    <dbReference type="NCBI Taxonomy" id="1707096"/>
    <lineage>
        <taxon>Bacteria</taxon>
        <taxon>Bacillati</taxon>
        <taxon>Bacillota</taxon>
        <taxon>Bacilli</taxon>
        <taxon>Bacillales</taxon>
        <taxon>Sporolactobacillaceae</taxon>
        <taxon>Pullulanibacillus</taxon>
    </lineage>
</organism>
<protein>
    <recommendedName>
        <fullName evidence="1">DUF4178 domain-containing protein</fullName>
    </recommendedName>
</protein>
<dbReference type="AlphaFoldDB" id="A0A8J3DZR6"/>
<dbReference type="RefSeq" id="WP_188697081.1">
    <property type="nucleotide sequence ID" value="NZ_BMIR01000020.1"/>
</dbReference>
<accession>A0A8J3DZR6</accession>
<dbReference type="Pfam" id="PF13785">
    <property type="entry name" value="DUF4178"/>
    <property type="match status" value="1"/>
</dbReference>
<proteinExistence type="predicted"/>
<evidence type="ECO:0000313" key="2">
    <source>
        <dbReference type="EMBL" id="GGE52108.1"/>
    </source>
</evidence>
<sequence>MGIFKRLMKFKQQKMGQKIENRTLLNVRVGDRITYELEDYEVVGKIIFNDHGFQWFEYQLENVDRTLCLSVKMADELEVRVYHKLKKKIVEPIPNCIEWEDEDYFLDEKGAANVSGQGRHNRLSGQTIRYFAYSNENKSSYLSVEIWEIDIEVNKGIPAQALDFTIIAGS</sequence>
<name>A0A8J3DZR6_9BACL</name>
<evidence type="ECO:0000259" key="1">
    <source>
        <dbReference type="Pfam" id="PF13785"/>
    </source>
</evidence>
<evidence type="ECO:0000313" key="3">
    <source>
        <dbReference type="Proteomes" id="UP000628775"/>
    </source>
</evidence>
<reference evidence="2" key="2">
    <citation type="submission" date="2020-09" db="EMBL/GenBank/DDBJ databases">
        <authorList>
            <person name="Sun Q."/>
            <person name="Zhou Y."/>
        </authorList>
    </citation>
    <scope>NUCLEOTIDE SEQUENCE</scope>
    <source>
        <strain evidence="2">CGMCC 1.15371</strain>
    </source>
</reference>
<dbReference type="Proteomes" id="UP000628775">
    <property type="component" value="Unassembled WGS sequence"/>
</dbReference>
<gene>
    <name evidence="2" type="ORF">GCM10011391_33660</name>
</gene>
<comment type="caution">
    <text evidence="2">The sequence shown here is derived from an EMBL/GenBank/DDBJ whole genome shotgun (WGS) entry which is preliminary data.</text>
</comment>
<reference evidence="2" key="1">
    <citation type="journal article" date="2014" name="Int. J. Syst. Evol. Microbiol.">
        <title>Complete genome sequence of Corynebacterium casei LMG S-19264T (=DSM 44701T), isolated from a smear-ripened cheese.</title>
        <authorList>
            <consortium name="US DOE Joint Genome Institute (JGI-PGF)"/>
            <person name="Walter F."/>
            <person name="Albersmeier A."/>
            <person name="Kalinowski J."/>
            <person name="Ruckert C."/>
        </authorList>
    </citation>
    <scope>NUCLEOTIDE SEQUENCE</scope>
    <source>
        <strain evidence="2">CGMCC 1.15371</strain>
    </source>
</reference>